<reference evidence="2" key="1">
    <citation type="submission" date="2014-11" db="EMBL/GenBank/DDBJ databases">
        <authorList>
            <person name="Otto D Thomas"/>
            <person name="Naeem Raeece"/>
        </authorList>
    </citation>
    <scope>NUCLEOTIDE SEQUENCE</scope>
</reference>
<sequence>MLCCKSTTKQDSEEGDPAEGSKTLGPPRAAWSAGSSRSTEFYLGCPEGITDEAISRLDIQISNMDRTPQFLWWWRVDTPNFRKKVCMCCEDNLVDCNRKWLKFLNIKGPNPFSYVRFSSTEFAGFGCYLECLSRSKWRFSEVKAILWLAAKGVIALVRGAMLKKLKSITRRQDLPPKALLQRKKALLASCDPDENHFFGPSYHVERILAMSYGWHSKEHPDPTGSILRSLQQLPGITDPTTHCDSRVFLFWDFASLHQHPRTEEESACFKKGLASLGMLYGNSSFRVQFLRYTEVANLPQVTNTAGYHERGWTNFESRLAAARTGGRMEGIHMTKQIGEIPANFATFPLAPKEFAKMMEEKDADGDFIVKFTNGKEDRKVVVQLYEDFLLDTCTKREDMAIRDIDMSSIQRCQQVAEFYIWLGKHNKNVTYIGLDNCSLTVDGFTILRRAMTAAFPHLRILSLYTNPELVRKSRSELGIELHGFKSPGPGDPDWFYCYYEELILTPDSLHSGGKRVKWCFRELNDIVRKID</sequence>
<evidence type="ECO:0000313" key="2">
    <source>
        <dbReference type="EMBL" id="CEM17449.1"/>
    </source>
</evidence>
<dbReference type="AlphaFoldDB" id="A0A0G4FSN5"/>
<dbReference type="EMBL" id="CDMZ01000586">
    <property type="protein sequence ID" value="CEM17449.1"/>
    <property type="molecule type" value="Genomic_DNA"/>
</dbReference>
<name>A0A0G4FSN5_9ALVE</name>
<protein>
    <submittedName>
        <fullName evidence="2">Uncharacterized protein</fullName>
    </submittedName>
</protein>
<proteinExistence type="predicted"/>
<dbReference type="PhylomeDB" id="A0A0G4FSN5"/>
<accession>A0A0G4FSN5</accession>
<feature type="region of interest" description="Disordered" evidence="1">
    <location>
        <begin position="1"/>
        <end position="32"/>
    </location>
</feature>
<dbReference type="VEuPathDB" id="CryptoDB:Cvel_18470"/>
<evidence type="ECO:0000256" key="1">
    <source>
        <dbReference type="SAM" id="MobiDB-lite"/>
    </source>
</evidence>
<organism evidence="2">
    <name type="scientific">Chromera velia CCMP2878</name>
    <dbReference type="NCBI Taxonomy" id="1169474"/>
    <lineage>
        <taxon>Eukaryota</taxon>
        <taxon>Sar</taxon>
        <taxon>Alveolata</taxon>
        <taxon>Colpodellida</taxon>
        <taxon>Chromeraceae</taxon>
        <taxon>Chromera</taxon>
    </lineage>
</organism>
<gene>
    <name evidence="2" type="ORF">Cvel_18470</name>
</gene>